<feature type="chain" id="PRO_5007859835" description="F-box domain-containing protein" evidence="1">
    <location>
        <begin position="18"/>
        <end position="482"/>
    </location>
</feature>
<evidence type="ECO:0008006" key="4">
    <source>
        <dbReference type="Google" id="ProtNLM"/>
    </source>
</evidence>
<dbReference type="AlphaFoldDB" id="A0A165J551"/>
<proteinExistence type="predicted"/>
<protein>
    <recommendedName>
        <fullName evidence="4">F-box domain-containing protein</fullName>
    </recommendedName>
</protein>
<name>A0A165J551_EXIGL</name>
<dbReference type="EMBL" id="KV425974">
    <property type="protein sequence ID" value="KZV94346.1"/>
    <property type="molecule type" value="Genomic_DNA"/>
</dbReference>
<evidence type="ECO:0000313" key="3">
    <source>
        <dbReference type="Proteomes" id="UP000077266"/>
    </source>
</evidence>
<dbReference type="Proteomes" id="UP000077266">
    <property type="component" value="Unassembled WGS sequence"/>
</dbReference>
<gene>
    <name evidence="2" type="ORF">EXIGLDRAFT_519910</name>
</gene>
<sequence>MIPMAMGLLSRSFPLLARVTLTVTARDNIDNIDIFTDFAFPRLEYFDLTVHAISGRFQFGILDQSEDSVLARTMWHRICRAIALPAPNLQNLYLAMRGPFGLVPFLLDPDLLGGVPASLQSCTLSGIRARDFTLCKALSTITRFEYVSIGDEFRISDIRSLYSATPLLATFGVMGLSLSTDDPSPEPIRLFHPSIERISLSLARRNLPPLQDIVSTFTGVSRLAVALDDAPEEILLEHPDYQGDIHIVTPLDGPSTVSVHGVLDLSVRSYIYSCDEWTSIFASDRFVSLTLHELEVSRLGVLPDAPNLQHISILLASCCDYRATEEVGIFTECGPLGHFPSLRTLHLSHVKSRYKCRSLFNTHLPDCGGSARIGLALSDVVDFIVQRLQLPPNRRLDRLTLSGIRNVVDVDLHRALEQLRDVVSELEFAVSLPHDILQNVLPRTEVRKFDPCNVFDDVMPDAPDEDNSWALLMSRHRGFILF</sequence>
<keyword evidence="3" id="KW-1185">Reference proteome</keyword>
<keyword evidence="1" id="KW-0732">Signal</keyword>
<evidence type="ECO:0000256" key="1">
    <source>
        <dbReference type="SAM" id="SignalP"/>
    </source>
</evidence>
<accession>A0A165J551</accession>
<reference evidence="2 3" key="1">
    <citation type="journal article" date="2016" name="Mol. Biol. Evol.">
        <title>Comparative Genomics of Early-Diverging Mushroom-Forming Fungi Provides Insights into the Origins of Lignocellulose Decay Capabilities.</title>
        <authorList>
            <person name="Nagy L.G."/>
            <person name="Riley R."/>
            <person name="Tritt A."/>
            <person name="Adam C."/>
            <person name="Daum C."/>
            <person name="Floudas D."/>
            <person name="Sun H."/>
            <person name="Yadav J.S."/>
            <person name="Pangilinan J."/>
            <person name="Larsson K.H."/>
            <person name="Matsuura K."/>
            <person name="Barry K."/>
            <person name="Labutti K."/>
            <person name="Kuo R."/>
            <person name="Ohm R.A."/>
            <person name="Bhattacharya S.S."/>
            <person name="Shirouzu T."/>
            <person name="Yoshinaga Y."/>
            <person name="Martin F.M."/>
            <person name="Grigoriev I.V."/>
            <person name="Hibbett D.S."/>
        </authorList>
    </citation>
    <scope>NUCLEOTIDE SEQUENCE [LARGE SCALE GENOMIC DNA]</scope>
    <source>
        <strain evidence="2 3">HHB12029</strain>
    </source>
</reference>
<organism evidence="2 3">
    <name type="scientific">Exidia glandulosa HHB12029</name>
    <dbReference type="NCBI Taxonomy" id="1314781"/>
    <lineage>
        <taxon>Eukaryota</taxon>
        <taxon>Fungi</taxon>
        <taxon>Dikarya</taxon>
        <taxon>Basidiomycota</taxon>
        <taxon>Agaricomycotina</taxon>
        <taxon>Agaricomycetes</taxon>
        <taxon>Auriculariales</taxon>
        <taxon>Exidiaceae</taxon>
        <taxon>Exidia</taxon>
    </lineage>
</organism>
<feature type="signal peptide" evidence="1">
    <location>
        <begin position="1"/>
        <end position="17"/>
    </location>
</feature>
<evidence type="ECO:0000313" key="2">
    <source>
        <dbReference type="EMBL" id="KZV94346.1"/>
    </source>
</evidence>
<dbReference type="InParanoid" id="A0A165J551"/>